<feature type="chain" id="PRO_5042845278" evidence="1">
    <location>
        <begin position="23"/>
        <end position="753"/>
    </location>
</feature>
<evidence type="ECO:0000313" key="2">
    <source>
        <dbReference type="EMBL" id="KAK7077169.1"/>
    </source>
</evidence>
<evidence type="ECO:0000313" key="3">
    <source>
        <dbReference type="Proteomes" id="UP001381693"/>
    </source>
</evidence>
<keyword evidence="3" id="KW-1185">Reference proteome</keyword>
<feature type="signal peptide" evidence="1">
    <location>
        <begin position="1"/>
        <end position="22"/>
    </location>
</feature>
<dbReference type="AlphaFoldDB" id="A0AAN9A7L4"/>
<reference evidence="2 3" key="1">
    <citation type="submission" date="2023-11" db="EMBL/GenBank/DDBJ databases">
        <title>Halocaridina rubra genome assembly.</title>
        <authorList>
            <person name="Smith C."/>
        </authorList>
    </citation>
    <scope>NUCLEOTIDE SEQUENCE [LARGE SCALE GENOMIC DNA]</scope>
    <source>
        <strain evidence="2">EP-1</strain>
        <tissue evidence="2">Whole</tissue>
    </source>
</reference>
<comment type="caution">
    <text evidence="2">The sequence shown here is derived from an EMBL/GenBank/DDBJ whole genome shotgun (WGS) entry which is preliminary data.</text>
</comment>
<name>A0AAN9A7L4_HALRR</name>
<sequence>MALKVLFGVGFALCISFALTQARSLRSPGTLEEFQLGNIVLEFLPPYVYENGSKCMMESGCLKYEKIESGSGSDRLGSYLINIYTYTTSMNTSVIVSLRFYEDNTLVFKQEFPHGLNGTGMGDKDGVSAAFPRMVLPSAQAAPSLRFFTPGGYMIGYTRLSIGTIADNIDDFRYGEDGGLVVLFQQEGNSELWSMAMSALTQPMATNVWLDKNNSILDWGVQGQAENIPANFSLEVILHTNYYSINNLIMEWGAKLQEYHSTKRMVDLSAKYLSYYTDNGAYYYYNTGSFKNYRDALMSVYNYTLDAHLPVRRLELDSWWYYKGIKNGVKNWTEIPSVMPGGIANLHQTTGWPIVAHNRWFASDTDYAKQNGGKFPFTVDNSTSKALPLDKSFWDALFDKAKTWGLVTYIQDWLNDQYSHTSALHTNLTLGDTWLTDMAKSAEERDINILYCMSYIRHVLHSVTTPAVTQARASDDYRDGSHNQWRIGVTSLVANALGLIPFKDVFWSSKENHEDTPFKDMSNKDAFVEPNPHLQAAIATLSGGSVGPGDKAENLDVEVLMRSCDKEGLLLQPTKSLTVIDKYFFSNTYKEVWTGHSEVSNSTFGIIFMEDIKQDLNLSAYELNLEKAMKKNFILWQNYPFNATYIKVFNVGDNVDVPKCEGAFNFCLHYSSPAMKAAGTTYYFLGEKAKWVPVSPQRIINIQVSSSDVLVTVRGVEGEKVTLTFYETSAFDIGCTFAKSGTMKASAASRKCE</sequence>
<accession>A0AAN9A7L4</accession>
<dbReference type="EMBL" id="JAXCGZ010009462">
    <property type="protein sequence ID" value="KAK7077169.1"/>
    <property type="molecule type" value="Genomic_DNA"/>
</dbReference>
<dbReference type="Proteomes" id="UP001381693">
    <property type="component" value="Unassembled WGS sequence"/>
</dbReference>
<keyword evidence="1" id="KW-0732">Signal</keyword>
<evidence type="ECO:0000256" key="1">
    <source>
        <dbReference type="SAM" id="SignalP"/>
    </source>
</evidence>
<proteinExistence type="predicted"/>
<gene>
    <name evidence="2" type="ORF">SK128_018599</name>
</gene>
<organism evidence="2 3">
    <name type="scientific">Halocaridina rubra</name>
    <name type="common">Hawaiian red shrimp</name>
    <dbReference type="NCBI Taxonomy" id="373956"/>
    <lineage>
        <taxon>Eukaryota</taxon>
        <taxon>Metazoa</taxon>
        <taxon>Ecdysozoa</taxon>
        <taxon>Arthropoda</taxon>
        <taxon>Crustacea</taxon>
        <taxon>Multicrustacea</taxon>
        <taxon>Malacostraca</taxon>
        <taxon>Eumalacostraca</taxon>
        <taxon>Eucarida</taxon>
        <taxon>Decapoda</taxon>
        <taxon>Pleocyemata</taxon>
        <taxon>Caridea</taxon>
        <taxon>Atyoidea</taxon>
        <taxon>Atyidae</taxon>
        <taxon>Halocaridina</taxon>
    </lineage>
</organism>
<protein>
    <submittedName>
        <fullName evidence="2">Uncharacterized protein</fullName>
    </submittedName>
</protein>